<dbReference type="RefSeq" id="WP_094266006.1">
    <property type="nucleotide sequence ID" value="NZ_NOWF01000021.1"/>
</dbReference>
<dbReference type="InterPro" id="IPR015330">
    <property type="entry name" value="DNA_primase/pol_bifunc_N"/>
</dbReference>
<feature type="region of interest" description="Disordered" evidence="2">
    <location>
        <begin position="154"/>
        <end position="183"/>
    </location>
</feature>
<name>A0A235B3A5_9BACL</name>
<proteinExistence type="predicted"/>
<accession>A0A235B3A5</accession>
<dbReference type="CDD" id="cd04859">
    <property type="entry name" value="Prim_Pol"/>
    <property type="match status" value="1"/>
</dbReference>
<dbReference type="Pfam" id="PF13148">
    <property type="entry name" value="DUF3987"/>
    <property type="match status" value="1"/>
</dbReference>
<sequence length="790" mass="89534">MALRQEIEPLDEALRLSQHGVKVIQLHAPTSQGCTCQRDCGKSAGKHPILTDWSKHATADPDQIRYLWNQHPWANVGVPMGNVNGLFALDIDGPKGQETLQKWIVEYGDLPPTWQVMTGGGGMQLWYRVPNDLEIPNSVKKIGLNIDIRGTGGQSVAPGSLHQSGKRYQWAPTRSPEDLEPSKPPEWLVDKIREIVEGQRQAKLDGIQLDQIDVVLDERRKPDFEKLVQLRNTSKKFKEIIDGKRSFASPSERDLSIANIAAVKGWTDQEIADLLIMYRNSQGDDLKHPLYYQLTTGKARKWANEQKVIPLKPQESENMTVQEVEPIPLPKNPQVEPFPVDVFPEPVRRFLEEVGSSIGLPTDYPGVHALNFLGAGIGNTRVIELKKGYRQQPNLYSALVADTGTGKSPALEQAFEPILSIQKEYAQIYQNQLEEYDTAYRQYQAKVNEWKKKKDGDPPTEPERPLMKELYVTQATMEALLRALKNNNRGIVLKADELSGWIGGMNQYKGGKGDDREHYLSLWSGSDVKVNRVRDNGEPLFIPKPFCSVTGNIPPDILPTLNDEQGNEDGFIHRVLLAYPDSQDPAEWTWEGISDQAIQGYADVFQRLYNLKPEMVGTESKPKILTLTTAAKKWWAEWFKIHIREMKDPDFSKKLRGPWAKMPNQLARIALIIHMTRVVCSEAEDGAVDEISLSRGIQLVRYFKSHIRKAYQELGKSNVDKRIEEVVDWIRQHGGKVKKRDIQRKRIGGCKKASDVDQLFNELEDHGYGQREKETPPKGGPKTITFKLFI</sequence>
<protein>
    <recommendedName>
        <fullName evidence="3">DNA primase/polymerase bifunctional N-terminal domain-containing protein</fullName>
    </recommendedName>
</protein>
<evidence type="ECO:0000256" key="2">
    <source>
        <dbReference type="SAM" id="MobiDB-lite"/>
    </source>
</evidence>
<comment type="caution">
    <text evidence="4">The sequence shown here is derived from an EMBL/GenBank/DDBJ whole genome shotgun (WGS) entry which is preliminary data.</text>
</comment>
<feature type="domain" description="DNA primase/polymerase bifunctional N-terminal" evidence="3">
    <location>
        <begin position="13"/>
        <end position="188"/>
    </location>
</feature>
<dbReference type="EMBL" id="NOWF01000021">
    <property type="protein sequence ID" value="OYD06105.1"/>
    <property type="molecule type" value="Genomic_DNA"/>
</dbReference>
<gene>
    <name evidence="4" type="ORF">CHM34_18060</name>
</gene>
<dbReference type="PROSITE" id="PS51257">
    <property type="entry name" value="PROKAR_LIPOPROTEIN"/>
    <property type="match status" value="1"/>
</dbReference>
<evidence type="ECO:0000256" key="1">
    <source>
        <dbReference type="SAM" id="Coils"/>
    </source>
</evidence>
<dbReference type="AlphaFoldDB" id="A0A235B3A5"/>
<dbReference type="SUPFAM" id="SSF56747">
    <property type="entry name" value="Prim-pol domain"/>
    <property type="match status" value="1"/>
</dbReference>
<keyword evidence="5" id="KW-1185">Reference proteome</keyword>
<organism evidence="4 5">
    <name type="scientific">Paludifilum halophilum</name>
    <dbReference type="NCBI Taxonomy" id="1642702"/>
    <lineage>
        <taxon>Bacteria</taxon>
        <taxon>Bacillati</taxon>
        <taxon>Bacillota</taxon>
        <taxon>Bacilli</taxon>
        <taxon>Bacillales</taxon>
        <taxon>Thermoactinomycetaceae</taxon>
        <taxon>Paludifilum</taxon>
    </lineage>
</organism>
<dbReference type="Pfam" id="PF09250">
    <property type="entry name" value="Prim-Pol"/>
    <property type="match status" value="1"/>
</dbReference>
<dbReference type="Proteomes" id="UP000215459">
    <property type="component" value="Unassembled WGS sequence"/>
</dbReference>
<evidence type="ECO:0000313" key="5">
    <source>
        <dbReference type="Proteomes" id="UP000215459"/>
    </source>
</evidence>
<keyword evidence="1" id="KW-0175">Coiled coil</keyword>
<dbReference type="InterPro" id="IPR025048">
    <property type="entry name" value="DUF3987"/>
</dbReference>
<evidence type="ECO:0000313" key="4">
    <source>
        <dbReference type="EMBL" id="OYD06105.1"/>
    </source>
</evidence>
<reference evidence="4 5" key="1">
    <citation type="submission" date="2017-07" db="EMBL/GenBank/DDBJ databases">
        <title>The genome sequence of Paludifilum halophilum highlights mechanisms for microbial adaptation to high salt environemnts.</title>
        <authorList>
            <person name="Belbahri L."/>
        </authorList>
    </citation>
    <scope>NUCLEOTIDE SEQUENCE [LARGE SCALE GENOMIC DNA]</scope>
    <source>
        <strain evidence="4 5">DSM 102817</strain>
    </source>
</reference>
<evidence type="ECO:0000259" key="3">
    <source>
        <dbReference type="SMART" id="SM00943"/>
    </source>
</evidence>
<dbReference type="SMART" id="SM00943">
    <property type="entry name" value="Prim-Pol"/>
    <property type="match status" value="1"/>
</dbReference>
<dbReference type="OrthoDB" id="2781056at2"/>
<feature type="coiled-coil region" evidence="1">
    <location>
        <begin position="426"/>
        <end position="453"/>
    </location>
</feature>